<dbReference type="PIRSF" id="PIRSF005572">
    <property type="entry name" value="NifS"/>
    <property type="match status" value="1"/>
</dbReference>
<evidence type="ECO:0000256" key="4">
    <source>
        <dbReference type="ARBA" id="ARBA00022679"/>
    </source>
</evidence>
<comment type="catalytic activity">
    <reaction evidence="10">
        <text>(sulfur carrier)-H + L-cysteine = (sulfur carrier)-SH + L-alanine</text>
        <dbReference type="Rhea" id="RHEA:43892"/>
        <dbReference type="Rhea" id="RHEA-COMP:14737"/>
        <dbReference type="Rhea" id="RHEA-COMP:14739"/>
        <dbReference type="ChEBI" id="CHEBI:29917"/>
        <dbReference type="ChEBI" id="CHEBI:35235"/>
        <dbReference type="ChEBI" id="CHEBI:57972"/>
        <dbReference type="ChEBI" id="CHEBI:64428"/>
        <dbReference type="EC" id="2.8.1.7"/>
    </reaction>
</comment>
<comment type="cofactor">
    <cofactor evidence="1 11">
        <name>pyridoxal 5'-phosphate</name>
        <dbReference type="ChEBI" id="CHEBI:597326"/>
    </cofactor>
</comment>
<evidence type="ECO:0000256" key="11">
    <source>
        <dbReference type="RuleBase" id="RU004504"/>
    </source>
</evidence>
<evidence type="ECO:0000256" key="10">
    <source>
        <dbReference type="ARBA" id="ARBA00050776"/>
    </source>
</evidence>
<dbReference type="EC" id="2.8.1.7" evidence="3"/>
<dbReference type="PANTHER" id="PTHR11601">
    <property type="entry name" value="CYSTEINE DESULFURYLASE FAMILY MEMBER"/>
    <property type="match status" value="1"/>
</dbReference>
<evidence type="ECO:0000259" key="13">
    <source>
        <dbReference type="Pfam" id="PF00266"/>
    </source>
</evidence>
<dbReference type="InterPro" id="IPR000192">
    <property type="entry name" value="Aminotrans_V_dom"/>
</dbReference>
<comment type="similarity">
    <text evidence="2">Belongs to the class-V pyridoxal-phosphate-dependent aminotransferase family. NifS/IscS subfamily.</text>
</comment>
<keyword evidence="7" id="KW-0663">Pyridoxal phosphate</keyword>
<dbReference type="InterPro" id="IPR016454">
    <property type="entry name" value="Cysteine_dSase"/>
</dbReference>
<dbReference type="EMBL" id="DSHW01000149">
    <property type="protein sequence ID" value="HEQ88167.1"/>
    <property type="molecule type" value="Genomic_DNA"/>
</dbReference>
<keyword evidence="9" id="KW-0411">Iron-sulfur</keyword>
<evidence type="ECO:0000256" key="12">
    <source>
        <dbReference type="SAM" id="Coils"/>
    </source>
</evidence>
<gene>
    <name evidence="14" type="ORF">ENP06_02010</name>
</gene>
<dbReference type="SUPFAM" id="SSF53383">
    <property type="entry name" value="PLP-dependent transferases"/>
    <property type="match status" value="1"/>
</dbReference>
<dbReference type="Pfam" id="PF00266">
    <property type="entry name" value="Aminotran_5"/>
    <property type="match status" value="1"/>
</dbReference>
<dbReference type="FunFam" id="3.40.640.10:FF:000003">
    <property type="entry name" value="Cysteine desulfurase IscS"/>
    <property type="match status" value="1"/>
</dbReference>
<evidence type="ECO:0000256" key="7">
    <source>
        <dbReference type="ARBA" id="ARBA00022898"/>
    </source>
</evidence>
<keyword evidence="8" id="KW-0408">Iron</keyword>
<sequence length="381" mass="40529">MTKVIYLDYNATTPVDPQVLQAMLPAFTEHFGNASSRTHAYGWAAAALVDQARTTLAKLLGANPEELVFTSGATEANNLAIKGLARSSRKRHIVTTAIEHPAVLEACDSLQREGFTVTRVPVGKSGVVDPEAVVQALTDDTLLVSVMLVNNEIGTIQPVPEVARLCHQRGVLVHCDATQAPGKLEVNVQKLGVDLLSLSAHKFYGPKGVGLLYVRRQKPPLRLEPLLHGGGQEGGLRSGTLNVPGIVGMAKALELSVANLEEESKRQAALRDRLREKLLEAFPRLLENGDASQRVPNTLNVSFVGLDGGALVASLPRLAVSPASACATAKPKPSHVLLALGRTPAEANSALRFSLGRPTTEEEVEEAAAMVAEAVRKLTRG</sequence>
<keyword evidence="6" id="KW-0479">Metal-binding</keyword>
<keyword evidence="5" id="KW-0001">2Fe-2S</keyword>
<reference evidence="14" key="1">
    <citation type="journal article" date="2020" name="mSystems">
        <title>Genome- and Community-Level Interaction Insights into Carbon Utilization and Element Cycling Functions of Hydrothermarchaeota in Hydrothermal Sediment.</title>
        <authorList>
            <person name="Zhou Z."/>
            <person name="Liu Y."/>
            <person name="Xu W."/>
            <person name="Pan J."/>
            <person name="Luo Z.H."/>
            <person name="Li M."/>
        </authorList>
    </citation>
    <scope>NUCLEOTIDE SEQUENCE [LARGE SCALE GENOMIC DNA]</scope>
    <source>
        <strain evidence="14">SpSt-186</strain>
    </source>
</reference>
<keyword evidence="4" id="KW-0808">Transferase</keyword>
<comment type="caution">
    <text evidence="14">The sequence shown here is derived from an EMBL/GenBank/DDBJ whole genome shotgun (WGS) entry which is preliminary data.</text>
</comment>
<dbReference type="InterPro" id="IPR015422">
    <property type="entry name" value="PyrdxlP-dep_Trfase_small"/>
</dbReference>
<evidence type="ECO:0000256" key="3">
    <source>
        <dbReference type="ARBA" id="ARBA00012239"/>
    </source>
</evidence>
<dbReference type="InterPro" id="IPR015424">
    <property type="entry name" value="PyrdxlP-dep_Trfase"/>
</dbReference>
<dbReference type="Gene3D" id="3.90.1150.10">
    <property type="entry name" value="Aspartate Aminotransferase, domain 1"/>
    <property type="match status" value="1"/>
</dbReference>
<evidence type="ECO:0000256" key="8">
    <source>
        <dbReference type="ARBA" id="ARBA00023004"/>
    </source>
</evidence>
<protein>
    <recommendedName>
        <fullName evidence="3">cysteine desulfurase</fullName>
        <ecNumber evidence="3">2.8.1.7</ecNumber>
    </recommendedName>
</protein>
<evidence type="ECO:0000256" key="9">
    <source>
        <dbReference type="ARBA" id="ARBA00023014"/>
    </source>
</evidence>
<dbReference type="InterPro" id="IPR020578">
    <property type="entry name" value="Aminotrans_V_PyrdxlP_BS"/>
</dbReference>
<keyword evidence="12" id="KW-0175">Coiled coil</keyword>
<evidence type="ECO:0000256" key="2">
    <source>
        <dbReference type="ARBA" id="ARBA00006490"/>
    </source>
</evidence>
<dbReference type="AlphaFoldDB" id="A0A7V1ZHE4"/>
<organism evidence="14">
    <name type="scientific">Thermoanaerobaculum aquaticum</name>
    <dbReference type="NCBI Taxonomy" id="1312852"/>
    <lineage>
        <taxon>Bacteria</taxon>
        <taxon>Pseudomonadati</taxon>
        <taxon>Acidobacteriota</taxon>
        <taxon>Thermoanaerobaculia</taxon>
        <taxon>Thermoanaerobaculales</taxon>
        <taxon>Thermoanaerobaculaceae</taxon>
        <taxon>Thermoanaerobaculum</taxon>
    </lineage>
</organism>
<dbReference type="NCBIfam" id="NF002806">
    <property type="entry name" value="PRK02948.1"/>
    <property type="match status" value="1"/>
</dbReference>
<dbReference type="GO" id="GO:0046872">
    <property type="term" value="F:metal ion binding"/>
    <property type="evidence" value="ECO:0007669"/>
    <property type="project" value="UniProtKB-KW"/>
</dbReference>
<dbReference type="GO" id="GO:0051537">
    <property type="term" value="F:2 iron, 2 sulfur cluster binding"/>
    <property type="evidence" value="ECO:0007669"/>
    <property type="project" value="UniProtKB-KW"/>
</dbReference>
<dbReference type="Gene3D" id="3.40.640.10">
    <property type="entry name" value="Type I PLP-dependent aspartate aminotransferase-like (Major domain)"/>
    <property type="match status" value="1"/>
</dbReference>
<evidence type="ECO:0000256" key="5">
    <source>
        <dbReference type="ARBA" id="ARBA00022714"/>
    </source>
</evidence>
<feature type="domain" description="Aminotransferase class V" evidence="13">
    <location>
        <begin position="5"/>
        <end position="365"/>
    </location>
</feature>
<dbReference type="InterPro" id="IPR015421">
    <property type="entry name" value="PyrdxlP-dep_Trfase_major"/>
</dbReference>
<evidence type="ECO:0000256" key="1">
    <source>
        <dbReference type="ARBA" id="ARBA00001933"/>
    </source>
</evidence>
<evidence type="ECO:0000256" key="6">
    <source>
        <dbReference type="ARBA" id="ARBA00022723"/>
    </source>
</evidence>
<dbReference type="PROSITE" id="PS00595">
    <property type="entry name" value="AA_TRANSFER_CLASS_5"/>
    <property type="match status" value="1"/>
</dbReference>
<name>A0A7V1ZHE4_9BACT</name>
<evidence type="ECO:0000313" key="14">
    <source>
        <dbReference type="EMBL" id="HEQ88167.1"/>
    </source>
</evidence>
<dbReference type="GO" id="GO:0031071">
    <property type="term" value="F:cysteine desulfurase activity"/>
    <property type="evidence" value="ECO:0007669"/>
    <property type="project" value="UniProtKB-EC"/>
</dbReference>
<feature type="coiled-coil region" evidence="12">
    <location>
        <begin position="250"/>
        <end position="280"/>
    </location>
</feature>
<proteinExistence type="inferred from homology"/>
<accession>A0A7V1ZHE4</accession>
<dbReference type="PANTHER" id="PTHR11601:SF34">
    <property type="entry name" value="CYSTEINE DESULFURASE"/>
    <property type="match status" value="1"/>
</dbReference>